<name>A0A150HV69_9GAMM</name>
<dbReference type="AlphaFoldDB" id="A0A150HV69"/>
<evidence type="ECO:0000313" key="1">
    <source>
        <dbReference type="EMBL" id="KXZ70950.1"/>
    </source>
</evidence>
<sequence length="160" mass="18678">MNIKFITIGLVIIGALYFGTEKYWQHEFEEQQRNELKSLTFDEKMQEEIRGLPIKGDILNQYPNIFLYMSFTADLPKNIETQLKSKLAENSQKLICSYFSEVSDQDDKYKDRAKAIVNVIEEDNITMTYIAKNRLGDILLEHKQVLSQCPEFINLKQSIS</sequence>
<organism evidence="1 2">
    <name type="scientific">Acinetobacter venetianus</name>
    <dbReference type="NCBI Taxonomy" id="52133"/>
    <lineage>
        <taxon>Bacteria</taxon>
        <taxon>Pseudomonadati</taxon>
        <taxon>Pseudomonadota</taxon>
        <taxon>Gammaproteobacteria</taxon>
        <taxon>Moraxellales</taxon>
        <taxon>Moraxellaceae</taxon>
        <taxon>Acinetobacter</taxon>
    </lineage>
</organism>
<proteinExistence type="predicted"/>
<reference evidence="1 2" key="1">
    <citation type="journal article" date="2016" name="Sci. Rep.">
        <title>Genomic and phenotypic characterization of the species Acinetobacter venetianus.</title>
        <authorList>
            <person name="Fondi M."/>
            <person name="Maida I."/>
            <person name="Perrin E."/>
            <person name="Orlandini V."/>
            <person name="La Torre L."/>
            <person name="Bosi E."/>
            <person name="Negroni A."/>
            <person name="Zanaroli G."/>
            <person name="Fava F."/>
            <person name="Decorosi F."/>
            <person name="Giovannetti L."/>
            <person name="Viti C."/>
            <person name="Vaneechoutte M."/>
            <person name="Dijkshoorn L."/>
            <person name="Fani R."/>
        </authorList>
    </citation>
    <scope>NUCLEOTIDE SEQUENCE [LARGE SCALE GENOMIC DNA]</scope>
    <source>
        <strain evidence="1 2">LUH13518</strain>
    </source>
</reference>
<dbReference type="RefSeq" id="WP_061524631.1">
    <property type="nucleotide sequence ID" value="NZ_CM125582.1"/>
</dbReference>
<evidence type="ECO:0000313" key="2">
    <source>
        <dbReference type="Proteomes" id="UP000075544"/>
    </source>
</evidence>
<gene>
    <name evidence="1" type="ORF">AVENLUH13518_01609</name>
</gene>
<dbReference type="Proteomes" id="UP000075544">
    <property type="component" value="Unassembled WGS sequence"/>
</dbReference>
<accession>A0A150HV69</accession>
<dbReference type="EMBL" id="JRHX01000043">
    <property type="protein sequence ID" value="KXZ70950.1"/>
    <property type="molecule type" value="Genomic_DNA"/>
</dbReference>
<comment type="caution">
    <text evidence="1">The sequence shown here is derived from an EMBL/GenBank/DDBJ whole genome shotgun (WGS) entry which is preliminary data.</text>
</comment>
<protein>
    <submittedName>
        <fullName evidence="1">Uncharacterized protein</fullName>
    </submittedName>
</protein>
<dbReference type="PATRIC" id="fig|52133.19.peg.1633"/>